<protein>
    <recommendedName>
        <fullName evidence="3">DUF3973 domain-containing protein</fullName>
    </recommendedName>
</protein>
<keyword evidence="2" id="KW-1185">Reference proteome</keyword>
<dbReference type="EMBL" id="JAGGKT010000001">
    <property type="protein sequence ID" value="MBP1930122.1"/>
    <property type="molecule type" value="Genomic_DNA"/>
</dbReference>
<proteinExistence type="predicted"/>
<evidence type="ECO:0008006" key="3">
    <source>
        <dbReference type="Google" id="ProtNLM"/>
    </source>
</evidence>
<organism evidence="1 2">
    <name type="scientific">Ammoniphilus resinae</name>
    <dbReference type="NCBI Taxonomy" id="861532"/>
    <lineage>
        <taxon>Bacteria</taxon>
        <taxon>Bacillati</taxon>
        <taxon>Bacillota</taxon>
        <taxon>Bacilli</taxon>
        <taxon>Bacillales</taxon>
        <taxon>Paenibacillaceae</taxon>
        <taxon>Aneurinibacillus group</taxon>
        <taxon>Ammoniphilus</taxon>
    </lineage>
</organism>
<dbReference type="RefSeq" id="WP_209807875.1">
    <property type="nucleotide sequence ID" value="NZ_JAGGKT010000001.1"/>
</dbReference>
<name>A0ABS4GIP1_9BACL</name>
<evidence type="ECO:0000313" key="2">
    <source>
        <dbReference type="Proteomes" id="UP001519343"/>
    </source>
</evidence>
<dbReference type="Proteomes" id="UP001519343">
    <property type="component" value="Unassembled WGS sequence"/>
</dbReference>
<gene>
    <name evidence="1" type="ORF">J2Z37_000109</name>
</gene>
<accession>A0ABS4GIP1</accession>
<comment type="caution">
    <text evidence="1">The sequence shown here is derived from an EMBL/GenBank/DDBJ whole genome shotgun (WGS) entry which is preliminary data.</text>
</comment>
<reference evidence="1 2" key="1">
    <citation type="submission" date="2021-03" db="EMBL/GenBank/DDBJ databases">
        <title>Genomic Encyclopedia of Type Strains, Phase IV (KMG-IV): sequencing the most valuable type-strain genomes for metagenomic binning, comparative biology and taxonomic classification.</title>
        <authorList>
            <person name="Goeker M."/>
        </authorList>
    </citation>
    <scope>NUCLEOTIDE SEQUENCE [LARGE SCALE GENOMIC DNA]</scope>
    <source>
        <strain evidence="1 2">DSM 24738</strain>
    </source>
</reference>
<sequence length="55" mass="6320">MYHCLACNEIHHHDESAEKIFNSGYTLVHDTKVPLGVCKKLNDLKRVAFAPHFLK</sequence>
<evidence type="ECO:0000313" key="1">
    <source>
        <dbReference type="EMBL" id="MBP1930122.1"/>
    </source>
</evidence>